<dbReference type="OrthoDB" id="10512054at2759"/>
<reference evidence="2" key="1">
    <citation type="submission" date="2017-01" db="EMBL/GenBank/DDBJ databases">
        <title>Comparative genomics of anhydrobiosis in the tardigrade Hypsibius dujardini.</title>
        <authorList>
            <person name="Yoshida Y."/>
            <person name="Koutsovoulos G."/>
            <person name="Laetsch D."/>
            <person name="Stevens L."/>
            <person name="Kumar S."/>
            <person name="Horikawa D."/>
            <person name="Ishino K."/>
            <person name="Komine S."/>
            <person name="Tomita M."/>
            <person name="Blaxter M."/>
            <person name="Arakawa K."/>
        </authorList>
    </citation>
    <scope>NUCLEOTIDE SEQUENCE [LARGE SCALE GENOMIC DNA]</scope>
    <source>
        <strain evidence="2">Z151</strain>
    </source>
</reference>
<gene>
    <name evidence="1" type="ORF">BV898_12732</name>
</gene>
<dbReference type="EMBL" id="MTYJ01000131">
    <property type="protein sequence ID" value="OQV13075.1"/>
    <property type="molecule type" value="Genomic_DNA"/>
</dbReference>
<dbReference type="InterPro" id="IPR036383">
    <property type="entry name" value="TSP1_rpt_sf"/>
</dbReference>
<dbReference type="SMART" id="SM00209">
    <property type="entry name" value="TSP1"/>
    <property type="match status" value="1"/>
</dbReference>
<dbReference type="AlphaFoldDB" id="A0A1W0WCX4"/>
<evidence type="ECO:0000313" key="2">
    <source>
        <dbReference type="Proteomes" id="UP000192578"/>
    </source>
</evidence>
<dbReference type="InterPro" id="IPR000884">
    <property type="entry name" value="TSP1_rpt"/>
</dbReference>
<organism evidence="1 2">
    <name type="scientific">Hypsibius exemplaris</name>
    <name type="common">Freshwater tardigrade</name>
    <dbReference type="NCBI Taxonomy" id="2072580"/>
    <lineage>
        <taxon>Eukaryota</taxon>
        <taxon>Metazoa</taxon>
        <taxon>Ecdysozoa</taxon>
        <taxon>Tardigrada</taxon>
        <taxon>Eutardigrada</taxon>
        <taxon>Parachela</taxon>
        <taxon>Hypsibioidea</taxon>
        <taxon>Hypsibiidae</taxon>
        <taxon>Hypsibius</taxon>
    </lineage>
</organism>
<protein>
    <submittedName>
        <fullName evidence="1">Uncharacterized protein</fullName>
    </submittedName>
</protein>
<keyword evidence="2" id="KW-1185">Reference proteome</keyword>
<name>A0A1W0WCX4_HYPEX</name>
<evidence type="ECO:0000313" key="1">
    <source>
        <dbReference type="EMBL" id="OQV13075.1"/>
    </source>
</evidence>
<dbReference type="Gene3D" id="2.20.100.10">
    <property type="entry name" value="Thrombospondin type-1 (TSP1) repeat"/>
    <property type="match status" value="1"/>
</dbReference>
<proteinExistence type="predicted"/>
<comment type="caution">
    <text evidence="1">The sequence shown here is derived from an EMBL/GenBank/DDBJ whole genome shotgun (WGS) entry which is preliminary data.</text>
</comment>
<sequence>MNFFVVSSPTLVKIFQNSTLGEVLSEYCQFSDGDMLYEWNLIIAVMTMAYHRRNNSVHIFVKLGLLWSHEQVCWLAISMVLDFYEVTGLIPIFSGDKLHGAHNDTISDDDGRLNTFTPWSPCSATCAPAYRVRNKLHCPDGSADAACSQVKSCEKRLPECGSESFAIDIHLLAGDGRTFLCPPHSHEPALRLIWYRWTNDSWMPFQPYDNPRVTFIGLLVAISMVLDFYEVTGLIPIFSGINFMGHITTLSPTMMAALTPQHLVAMLRDLRTRLPCTE</sequence>
<dbReference type="Proteomes" id="UP000192578">
    <property type="component" value="Unassembled WGS sequence"/>
</dbReference>
<accession>A0A1W0WCX4</accession>